<dbReference type="Gene3D" id="1.10.150.570">
    <property type="entry name" value="GidA associated domain, C-terminal subdomain"/>
    <property type="match status" value="1"/>
</dbReference>
<gene>
    <name evidence="6" type="primary">mnmG_4</name>
    <name evidence="6" type="ORF">GALL_135710</name>
</gene>
<protein>
    <submittedName>
        <fullName evidence="6">tRNA uridine 5-carboxymethylaminomethyl modification enzyme MnmG</fullName>
    </submittedName>
</protein>
<keyword evidence="4" id="KW-0274">FAD</keyword>
<dbReference type="InterPro" id="IPR047001">
    <property type="entry name" value="MnmG_C_subdom"/>
</dbReference>
<dbReference type="InterPro" id="IPR036188">
    <property type="entry name" value="FAD/NAD-bd_sf"/>
</dbReference>
<feature type="domain" description="tRNA uridine 5-carboxymethylaminomethyl modification enzyme C-terminal subdomain" evidence="5">
    <location>
        <begin position="560"/>
        <end position="631"/>
    </location>
</feature>
<dbReference type="PANTHER" id="PTHR11806:SF0">
    <property type="entry name" value="PROTEIN MTO1 HOMOLOG, MITOCHONDRIAL"/>
    <property type="match status" value="1"/>
</dbReference>
<evidence type="ECO:0000256" key="1">
    <source>
        <dbReference type="ARBA" id="ARBA00001974"/>
    </source>
</evidence>
<dbReference type="InterPro" id="IPR044920">
    <property type="entry name" value="MnmG_C_subdom_sf"/>
</dbReference>
<evidence type="ECO:0000313" key="6">
    <source>
        <dbReference type="EMBL" id="OIR04371.1"/>
    </source>
</evidence>
<dbReference type="SUPFAM" id="SSF51905">
    <property type="entry name" value="FAD/NAD(P)-binding domain"/>
    <property type="match status" value="1"/>
</dbReference>
<proteinExistence type="inferred from homology"/>
<dbReference type="Gene3D" id="3.50.50.60">
    <property type="entry name" value="FAD/NAD(P)-binding domain"/>
    <property type="match status" value="2"/>
</dbReference>
<comment type="similarity">
    <text evidence="2">Belongs to the MnmG family.</text>
</comment>
<dbReference type="NCBIfam" id="TIGR00136">
    <property type="entry name" value="mnmG_gidA"/>
    <property type="match status" value="1"/>
</dbReference>
<dbReference type="GO" id="GO:0002098">
    <property type="term" value="P:tRNA wobble uridine modification"/>
    <property type="evidence" value="ECO:0007669"/>
    <property type="project" value="InterPro"/>
</dbReference>
<evidence type="ECO:0000256" key="2">
    <source>
        <dbReference type="ARBA" id="ARBA00007653"/>
    </source>
</evidence>
<dbReference type="InterPro" id="IPR020595">
    <property type="entry name" value="MnmG-rel_CS"/>
</dbReference>
<dbReference type="InterPro" id="IPR026904">
    <property type="entry name" value="MnmG_C"/>
</dbReference>
<name>A0A1J5S8V5_9ZZZZ</name>
<dbReference type="InterPro" id="IPR002218">
    <property type="entry name" value="MnmG-rel"/>
</dbReference>
<comment type="cofactor">
    <cofactor evidence="1">
        <name>FAD</name>
        <dbReference type="ChEBI" id="CHEBI:57692"/>
    </cofactor>
</comment>
<dbReference type="GO" id="GO:0030488">
    <property type="term" value="P:tRNA methylation"/>
    <property type="evidence" value="ECO:0007669"/>
    <property type="project" value="TreeGrafter"/>
</dbReference>
<accession>A0A1J5S8V5</accession>
<dbReference type="PROSITE" id="PS01280">
    <property type="entry name" value="GIDA_1"/>
    <property type="match status" value="1"/>
</dbReference>
<evidence type="ECO:0000259" key="5">
    <source>
        <dbReference type="SMART" id="SM01228"/>
    </source>
</evidence>
<dbReference type="HAMAP" id="MF_00129">
    <property type="entry name" value="MnmG_GidA"/>
    <property type="match status" value="1"/>
</dbReference>
<dbReference type="FunFam" id="1.10.150.570:FF:000001">
    <property type="entry name" value="tRNA uridine 5-carboxymethylaminomethyl modification enzyme MnmG"/>
    <property type="match status" value="1"/>
</dbReference>
<dbReference type="InterPro" id="IPR040131">
    <property type="entry name" value="MnmG_N"/>
</dbReference>
<dbReference type="AlphaFoldDB" id="A0A1J5S8V5"/>
<dbReference type="PROSITE" id="PS01281">
    <property type="entry name" value="GIDA_2"/>
    <property type="match status" value="1"/>
</dbReference>
<dbReference type="EMBL" id="MLJW01000058">
    <property type="protein sequence ID" value="OIR04371.1"/>
    <property type="molecule type" value="Genomic_DNA"/>
</dbReference>
<dbReference type="InterPro" id="IPR004416">
    <property type="entry name" value="MnmG"/>
</dbReference>
<dbReference type="SMART" id="SM01228">
    <property type="entry name" value="GIDA_assoc_3"/>
    <property type="match status" value="1"/>
</dbReference>
<comment type="caution">
    <text evidence="6">The sequence shown here is derived from an EMBL/GenBank/DDBJ whole genome shotgun (WGS) entry which is preliminary data.</text>
</comment>
<dbReference type="GO" id="GO:0005829">
    <property type="term" value="C:cytosol"/>
    <property type="evidence" value="ECO:0007669"/>
    <property type="project" value="TreeGrafter"/>
</dbReference>
<dbReference type="FunFam" id="3.50.50.60:FF:000002">
    <property type="entry name" value="tRNA uridine 5-carboxymethylaminomethyl modification enzyme MnmG"/>
    <property type="match status" value="1"/>
</dbReference>
<organism evidence="6">
    <name type="scientific">mine drainage metagenome</name>
    <dbReference type="NCBI Taxonomy" id="410659"/>
    <lineage>
        <taxon>unclassified sequences</taxon>
        <taxon>metagenomes</taxon>
        <taxon>ecological metagenomes</taxon>
    </lineage>
</organism>
<sequence>MSATFHYPKTFDVVVCGAGHAGVEAALAAARMGAETLLLTGNLDTVAQMSCNPAIGGQAKGQIVREIDALGGEMALNTDLTGIQFRLLNESKGPAVQSPRAQCDKKAYQFRMKHTLELQPGLQVFQATVTGLIFEGKRVVGCHTNLDIDFGARTVVVTTGTFLRGLMHIGQNKNEGGRLGDFSARTLSGSFQEAGIELRRLKTGTPPRLLGRSIDFSRMEAQRGDERPTFFAFHDTRAQSDLFHVEQSGEQRLGWTPGSNQVPCWMTYSTDVTAKIVRDNLHRSAMYSGEIQGVGPRYCPSFEDKIVRFADKPRHLLFLEPEGRSTNEYYVNGLSTSLPFEVQLDLVHSIPGLEEAVLLRPAYAVEYDFAPPTQLFPTLESKLVENLFFAGQINGTSGYEEAACQGLVAGVNAVNRVHGRPPLVIGRHEAYIGVLIDDLVTKGTNEPYRMFTSRAEHRLLFNHGSAELRLLDHARQHGLVDSDRLDRMQAKRSLVELWTRRLESDRAPSGPGSWADFVRRNAAAQGLQAQGEGRGLASLPMPEELRAVAAEAREEILYRVSYAGYLQRELRQIEKFSELERIHLPADLDYRSVKGLRAECAQKLASMKPYTLGQASRISGVNPADISILMVLMESRQHGTR</sequence>
<reference evidence="6" key="1">
    <citation type="submission" date="2016-10" db="EMBL/GenBank/DDBJ databases">
        <title>Sequence of Gallionella enrichment culture.</title>
        <authorList>
            <person name="Poehlein A."/>
            <person name="Muehling M."/>
            <person name="Daniel R."/>
        </authorList>
    </citation>
    <scope>NUCLEOTIDE SEQUENCE</scope>
</reference>
<dbReference type="GO" id="GO:0050660">
    <property type="term" value="F:flavin adenine dinucleotide binding"/>
    <property type="evidence" value="ECO:0007669"/>
    <property type="project" value="InterPro"/>
</dbReference>
<evidence type="ECO:0000256" key="3">
    <source>
        <dbReference type="ARBA" id="ARBA00022630"/>
    </source>
</evidence>
<dbReference type="Pfam" id="PF13932">
    <property type="entry name" value="SAM_GIDA_C"/>
    <property type="match status" value="1"/>
</dbReference>
<dbReference type="PRINTS" id="PR00368">
    <property type="entry name" value="FADPNR"/>
</dbReference>
<dbReference type="PANTHER" id="PTHR11806">
    <property type="entry name" value="GLUCOSE INHIBITED DIVISION PROTEIN A"/>
    <property type="match status" value="1"/>
</dbReference>
<evidence type="ECO:0000256" key="4">
    <source>
        <dbReference type="ARBA" id="ARBA00022827"/>
    </source>
</evidence>
<dbReference type="PRINTS" id="PR00411">
    <property type="entry name" value="PNDRDTASEI"/>
</dbReference>
<dbReference type="Pfam" id="PF01134">
    <property type="entry name" value="GIDA"/>
    <property type="match status" value="1"/>
</dbReference>
<keyword evidence="3" id="KW-0285">Flavoprotein</keyword>